<dbReference type="FunFam" id="3.30.420.40:FF:000535">
    <property type="entry name" value="Heat shock 70 kDa protein 1A"/>
    <property type="match status" value="1"/>
</dbReference>
<comment type="similarity">
    <text evidence="1">Belongs to the heat shock protein 70 family.</text>
</comment>
<evidence type="ECO:0000313" key="6">
    <source>
        <dbReference type="EMBL" id="GFY93257.1"/>
    </source>
</evidence>
<dbReference type="InterPro" id="IPR029048">
    <property type="entry name" value="HSP70_C_sf"/>
</dbReference>
<dbReference type="PANTHER" id="PTHR19375">
    <property type="entry name" value="HEAT SHOCK PROTEIN 70KDA"/>
    <property type="match status" value="1"/>
</dbReference>
<comment type="caution">
    <text evidence="6">The sequence shown here is derived from an EMBL/GenBank/DDBJ whole genome shotgun (WGS) entry which is preliminary data.</text>
</comment>
<dbReference type="SUPFAM" id="SSF100934">
    <property type="entry name" value="Heat shock protein 70kD (HSP70), C-terminal subdomain"/>
    <property type="match status" value="1"/>
</dbReference>
<evidence type="ECO:0000256" key="2">
    <source>
        <dbReference type="ARBA" id="ARBA00022741"/>
    </source>
</evidence>
<protein>
    <submittedName>
        <fullName evidence="6">Heat shock cognate protein 70-1</fullName>
    </submittedName>
</protein>
<dbReference type="Gene3D" id="1.20.1270.10">
    <property type="match status" value="1"/>
</dbReference>
<keyword evidence="4 6" id="KW-0346">Stress response</keyword>
<dbReference type="PROSITE" id="PS00297">
    <property type="entry name" value="HSP70_1"/>
    <property type="match status" value="1"/>
</dbReference>
<dbReference type="Pfam" id="PF00012">
    <property type="entry name" value="HSP70"/>
    <property type="match status" value="1"/>
</dbReference>
<name>A0A7J0F5P5_9ERIC</name>
<dbReference type="InterPro" id="IPR013126">
    <property type="entry name" value="Hsp_70_fam"/>
</dbReference>
<dbReference type="GO" id="GO:0140662">
    <property type="term" value="F:ATP-dependent protein folding chaperone"/>
    <property type="evidence" value="ECO:0007669"/>
    <property type="project" value="InterPro"/>
</dbReference>
<dbReference type="InterPro" id="IPR043129">
    <property type="entry name" value="ATPase_NBD"/>
</dbReference>
<dbReference type="EMBL" id="BJWL01000008">
    <property type="protein sequence ID" value="GFY93257.1"/>
    <property type="molecule type" value="Genomic_DNA"/>
</dbReference>
<gene>
    <name evidence="6" type="ORF">Acr_08g0016530</name>
</gene>
<dbReference type="PRINTS" id="PR00301">
    <property type="entry name" value="HEATSHOCK70"/>
</dbReference>
<proteinExistence type="inferred from homology"/>
<dbReference type="FunFam" id="1.20.1270.10:FF:000028">
    <property type="entry name" value="Heat shock 70 kDa protein"/>
    <property type="match status" value="1"/>
</dbReference>
<keyword evidence="3" id="KW-0067">ATP-binding</keyword>
<sequence>MAGKGEGPAIGIDLGTTYSCVGVWQHDRVEIIANDQGNRTTPSYVAFTDTERLIGDAAKNQVAMNPINTVFDAKRLIGRRFTDASVQSDIKLWPFKLIPGPGDKPMIVVYEGERTRTRDNNLLGKFELSGIPPAPRGVPQITVCFDIDANGILNVSAEDKTTGQKNKITITNDKGRLSKEEIEKMVQEAEKYKSEDEEHKKKVEAKNALENYAYNMRNTIKDEKIGEKLPPPDKKKIEDAIEQAIQWLDSNQLAEADEFEDKMKELESICNPIIAKMYQGAGGDMGAGAMDDDSPPPSGSAAGPKIEEVD</sequence>
<dbReference type="InterPro" id="IPR018181">
    <property type="entry name" value="Heat_shock_70_CS"/>
</dbReference>
<keyword evidence="7" id="KW-1185">Reference proteome</keyword>
<evidence type="ECO:0000313" key="7">
    <source>
        <dbReference type="Proteomes" id="UP000585474"/>
    </source>
</evidence>
<dbReference type="Gene3D" id="2.60.34.10">
    <property type="entry name" value="Substrate Binding Domain Of DNAk, Chain A, domain 1"/>
    <property type="match status" value="1"/>
</dbReference>
<dbReference type="InterPro" id="IPR029047">
    <property type="entry name" value="HSP70_peptide-bd_sf"/>
</dbReference>
<dbReference type="SUPFAM" id="SSF53067">
    <property type="entry name" value="Actin-like ATPase domain"/>
    <property type="match status" value="1"/>
</dbReference>
<feature type="region of interest" description="Disordered" evidence="5">
    <location>
        <begin position="280"/>
        <end position="310"/>
    </location>
</feature>
<accession>A0A7J0F5P5</accession>
<keyword evidence="2" id="KW-0547">Nucleotide-binding</keyword>
<dbReference type="OrthoDB" id="3789372at2759"/>
<dbReference type="FunFam" id="2.60.34.10:FF:000012">
    <property type="entry name" value="Heat shock 70 kDa protein"/>
    <property type="match status" value="1"/>
</dbReference>
<dbReference type="Proteomes" id="UP000585474">
    <property type="component" value="Unassembled WGS sequence"/>
</dbReference>
<dbReference type="Gene3D" id="3.30.420.40">
    <property type="match status" value="1"/>
</dbReference>
<dbReference type="AlphaFoldDB" id="A0A7J0F5P5"/>
<reference evidence="6 7" key="1">
    <citation type="submission" date="2019-07" db="EMBL/GenBank/DDBJ databases">
        <title>De Novo Assembly of kiwifruit Actinidia rufa.</title>
        <authorList>
            <person name="Sugita-Konishi S."/>
            <person name="Sato K."/>
            <person name="Mori E."/>
            <person name="Abe Y."/>
            <person name="Kisaki G."/>
            <person name="Hamano K."/>
            <person name="Suezawa K."/>
            <person name="Otani M."/>
            <person name="Fukuda T."/>
            <person name="Manabe T."/>
            <person name="Gomi K."/>
            <person name="Tabuchi M."/>
            <person name="Akimitsu K."/>
            <person name="Kataoka I."/>
        </authorList>
    </citation>
    <scope>NUCLEOTIDE SEQUENCE [LARGE SCALE GENOMIC DNA]</scope>
    <source>
        <strain evidence="7">cv. Fuchu</strain>
    </source>
</reference>
<evidence type="ECO:0000256" key="4">
    <source>
        <dbReference type="ARBA" id="ARBA00023016"/>
    </source>
</evidence>
<organism evidence="6 7">
    <name type="scientific">Actinidia rufa</name>
    <dbReference type="NCBI Taxonomy" id="165716"/>
    <lineage>
        <taxon>Eukaryota</taxon>
        <taxon>Viridiplantae</taxon>
        <taxon>Streptophyta</taxon>
        <taxon>Embryophyta</taxon>
        <taxon>Tracheophyta</taxon>
        <taxon>Spermatophyta</taxon>
        <taxon>Magnoliopsida</taxon>
        <taxon>eudicotyledons</taxon>
        <taxon>Gunneridae</taxon>
        <taxon>Pentapetalae</taxon>
        <taxon>asterids</taxon>
        <taxon>Ericales</taxon>
        <taxon>Actinidiaceae</taxon>
        <taxon>Actinidia</taxon>
    </lineage>
</organism>
<dbReference type="SUPFAM" id="SSF100920">
    <property type="entry name" value="Heat shock protein 70kD (HSP70), peptide-binding domain"/>
    <property type="match status" value="1"/>
</dbReference>
<evidence type="ECO:0000256" key="1">
    <source>
        <dbReference type="ARBA" id="ARBA00007381"/>
    </source>
</evidence>
<evidence type="ECO:0000256" key="5">
    <source>
        <dbReference type="SAM" id="MobiDB-lite"/>
    </source>
</evidence>
<dbReference type="GO" id="GO:0005524">
    <property type="term" value="F:ATP binding"/>
    <property type="evidence" value="ECO:0007669"/>
    <property type="project" value="UniProtKB-KW"/>
</dbReference>
<evidence type="ECO:0000256" key="3">
    <source>
        <dbReference type="ARBA" id="ARBA00022840"/>
    </source>
</evidence>